<gene>
    <name evidence="1" type="ORF">QQ020_09150</name>
</gene>
<dbReference type="InterPro" id="IPR040807">
    <property type="entry name" value="DUF5522"/>
</dbReference>
<dbReference type="RefSeq" id="WP_346757539.1">
    <property type="nucleotide sequence ID" value="NZ_JAUJEB010000001.1"/>
</dbReference>
<evidence type="ECO:0000313" key="1">
    <source>
        <dbReference type="EMBL" id="MDN5212217.1"/>
    </source>
</evidence>
<evidence type="ECO:0000313" key="2">
    <source>
        <dbReference type="Proteomes" id="UP001172083"/>
    </source>
</evidence>
<dbReference type="EMBL" id="JAUJEB010000001">
    <property type="protein sequence ID" value="MDN5212217.1"/>
    <property type="molecule type" value="Genomic_DNA"/>
</dbReference>
<organism evidence="1 2">
    <name type="scientific">Agaribacillus aureus</name>
    <dbReference type="NCBI Taxonomy" id="3051825"/>
    <lineage>
        <taxon>Bacteria</taxon>
        <taxon>Pseudomonadati</taxon>
        <taxon>Bacteroidota</taxon>
        <taxon>Cytophagia</taxon>
        <taxon>Cytophagales</taxon>
        <taxon>Splendidivirgaceae</taxon>
        <taxon>Agaribacillus</taxon>
    </lineage>
</organism>
<comment type="caution">
    <text evidence="1">The sequence shown here is derived from an EMBL/GenBank/DDBJ whole genome shotgun (WGS) entry which is preliminary data.</text>
</comment>
<dbReference type="Proteomes" id="UP001172083">
    <property type="component" value="Unassembled WGS sequence"/>
</dbReference>
<protein>
    <submittedName>
        <fullName evidence="1">DUF5522 domain-containing protein</fullName>
    </submittedName>
</protein>
<accession>A0ABT8L379</accession>
<name>A0ABT8L379_9BACT</name>
<dbReference type="Pfam" id="PF17653">
    <property type="entry name" value="DUF5522"/>
    <property type="match status" value="1"/>
</dbReference>
<keyword evidence="2" id="KW-1185">Reference proteome</keyword>
<reference evidence="1" key="1">
    <citation type="submission" date="2023-06" db="EMBL/GenBank/DDBJ databases">
        <title>Genomic of Agaribacillus aureum.</title>
        <authorList>
            <person name="Wang G."/>
        </authorList>
    </citation>
    <scope>NUCLEOTIDE SEQUENCE</scope>
    <source>
        <strain evidence="1">BMA12</strain>
    </source>
</reference>
<sequence>MNSEQLNNQRICPGCKTTFTCQPAGDVTCWCEELPAVSAGNEGDKCLCPHCLAKRIQEKFKAAPEKAATYLTKGVTKKTINTTTDFKEGLDYYINEQGNWVFTTFYHLKKGYCCQNECKHCPYGYKKK</sequence>
<proteinExistence type="predicted"/>